<keyword evidence="7" id="KW-1185">Reference proteome</keyword>
<evidence type="ECO:0000313" key="6">
    <source>
        <dbReference type="EMBL" id="SMP77064.1"/>
    </source>
</evidence>
<evidence type="ECO:0000256" key="3">
    <source>
        <dbReference type="SAM" id="MobiDB-lite"/>
    </source>
</evidence>
<dbReference type="Pfam" id="PF04389">
    <property type="entry name" value="Peptidase_M28"/>
    <property type="match status" value="1"/>
</dbReference>
<keyword evidence="4" id="KW-1133">Transmembrane helix</keyword>
<keyword evidence="4" id="KW-0472">Membrane</keyword>
<gene>
    <name evidence="6" type="ORF">SAMN06265222_12281</name>
</gene>
<dbReference type="Proteomes" id="UP001158067">
    <property type="component" value="Unassembled WGS sequence"/>
</dbReference>
<feature type="transmembrane region" description="Helical" evidence="4">
    <location>
        <begin position="103"/>
        <end position="120"/>
    </location>
</feature>
<accession>A0ABY1QPC8</accession>
<dbReference type="SUPFAM" id="SSF53187">
    <property type="entry name" value="Zn-dependent exopeptidases"/>
    <property type="match status" value="1"/>
</dbReference>
<feature type="compositionally biased region" description="Polar residues" evidence="3">
    <location>
        <begin position="83"/>
        <end position="95"/>
    </location>
</feature>
<dbReference type="Gene3D" id="3.40.630.10">
    <property type="entry name" value="Zn peptidases"/>
    <property type="match status" value="1"/>
</dbReference>
<evidence type="ECO:0000256" key="4">
    <source>
        <dbReference type="SAM" id="Phobius"/>
    </source>
</evidence>
<keyword evidence="1" id="KW-0808">Transferase</keyword>
<keyword evidence="4" id="KW-0812">Transmembrane</keyword>
<proteinExistence type="predicted"/>
<feature type="domain" description="Peptidase M28" evidence="5">
    <location>
        <begin position="205"/>
        <end position="422"/>
    </location>
</feature>
<evidence type="ECO:0000259" key="5">
    <source>
        <dbReference type="Pfam" id="PF04389"/>
    </source>
</evidence>
<keyword evidence="2" id="KW-0012">Acyltransferase</keyword>
<protein>
    <submittedName>
        <fullName evidence="6">Peptidase family M28</fullName>
    </submittedName>
</protein>
<evidence type="ECO:0000256" key="2">
    <source>
        <dbReference type="ARBA" id="ARBA00023315"/>
    </source>
</evidence>
<dbReference type="EMBL" id="FXUG01000022">
    <property type="protein sequence ID" value="SMP77064.1"/>
    <property type="molecule type" value="Genomic_DNA"/>
</dbReference>
<feature type="compositionally biased region" description="Basic and acidic residues" evidence="3">
    <location>
        <begin position="66"/>
        <end position="75"/>
    </location>
</feature>
<sequence length="429" mass="47803">MRVSERPGVTKGQPGVTKRQAGVAKLSHAKHSHGPASGNKPSGHSAENSLDREHSPGPPTAGQTHRQAEGLKHEQGAMVKGSKTVNPQTANQSAHRASRLRRWWPLLVIGIAVGGAIAVYRSSNRGLDRPLELTVRPIPAVYSPDRAMGYLQALCDFGPRPTGSEAFLKQQQYLVAFFEKNGADVRLQNETIRHPETGEPVVMSNLIASWFPDRANRFLLCAHYDTRPFPDRDRNDPKGVFVGANDGGSGVAAWMEMSHQFSALPDDVGVDVVLFDAEEFIFDESRDEFFLGSVYFAQQYRMSPPPVPYRAGILLDMVGDRELQLLYERNSLRYARDVTRSIWATAKKLGVRAFVPRTRMQEIRDDHLPLNEIAGIPTTDLIDFDYPRPGFRAPQYWHTTQDIPENCSGQSLAAVSWVVHQWLVEQSGN</sequence>
<organism evidence="6 7">
    <name type="scientific">Neorhodopirellula lusitana</name>
    <dbReference type="NCBI Taxonomy" id="445327"/>
    <lineage>
        <taxon>Bacteria</taxon>
        <taxon>Pseudomonadati</taxon>
        <taxon>Planctomycetota</taxon>
        <taxon>Planctomycetia</taxon>
        <taxon>Pirellulales</taxon>
        <taxon>Pirellulaceae</taxon>
        <taxon>Neorhodopirellula</taxon>
    </lineage>
</organism>
<evidence type="ECO:0000313" key="7">
    <source>
        <dbReference type="Proteomes" id="UP001158067"/>
    </source>
</evidence>
<dbReference type="PANTHER" id="PTHR12283:SF6">
    <property type="entry name" value="GLUTAMINYL-PEPTIDE CYCLOTRANSFERASE-RELATED"/>
    <property type="match status" value="1"/>
</dbReference>
<dbReference type="InterPro" id="IPR040234">
    <property type="entry name" value="QC/QCL"/>
</dbReference>
<dbReference type="InterPro" id="IPR007484">
    <property type="entry name" value="Peptidase_M28"/>
</dbReference>
<comment type="caution">
    <text evidence="6">The sequence shown here is derived from an EMBL/GenBank/DDBJ whole genome shotgun (WGS) entry which is preliminary data.</text>
</comment>
<dbReference type="PANTHER" id="PTHR12283">
    <property type="entry name" value="GLUTAMINYL-PEPTIDE CYCLOTRANSFERASE"/>
    <property type="match status" value="1"/>
</dbReference>
<name>A0ABY1QPC8_9BACT</name>
<reference evidence="6 7" key="1">
    <citation type="submission" date="2017-05" db="EMBL/GenBank/DDBJ databases">
        <authorList>
            <person name="Varghese N."/>
            <person name="Submissions S."/>
        </authorList>
    </citation>
    <scope>NUCLEOTIDE SEQUENCE [LARGE SCALE GENOMIC DNA]</scope>
    <source>
        <strain evidence="6 7">DSM 25457</strain>
    </source>
</reference>
<feature type="region of interest" description="Disordered" evidence="3">
    <location>
        <begin position="1"/>
        <end position="96"/>
    </location>
</feature>
<evidence type="ECO:0000256" key="1">
    <source>
        <dbReference type="ARBA" id="ARBA00022679"/>
    </source>
</evidence>
<feature type="compositionally biased region" description="Polar residues" evidence="3">
    <location>
        <begin position="39"/>
        <end position="48"/>
    </location>
</feature>